<dbReference type="EnsemblPlants" id="LPERR07G11320.1">
    <property type="protein sequence ID" value="LPERR07G11320.1"/>
    <property type="gene ID" value="LPERR07G11320"/>
</dbReference>
<accession>A0A0D9WYK5</accession>
<dbReference type="HOGENOM" id="CLU_1706832_0_0_1"/>
<sequence length="154" mass="17888">MSLKKNKLRKVNRLERYHSNCELQVVHSKRKRVQCDVTDLEASMSEQRSSCKTPNIKKSPHHHGLLILFDIKRCCKRAWTIHKIKYSKSCAFKEDMTFTNGGWLHSITHDNKISKHGSGICYLVKLEPLCKSRSWETSFGKCESTILCVKPRIL</sequence>
<dbReference type="Gramene" id="LPERR07G11320.1">
    <property type="protein sequence ID" value="LPERR07G11320.1"/>
    <property type="gene ID" value="LPERR07G11320"/>
</dbReference>
<dbReference type="AlphaFoldDB" id="A0A0D9WYK5"/>
<organism evidence="1 2">
    <name type="scientific">Leersia perrieri</name>
    <dbReference type="NCBI Taxonomy" id="77586"/>
    <lineage>
        <taxon>Eukaryota</taxon>
        <taxon>Viridiplantae</taxon>
        <taxon>Streptophyta</taxon>
        <taxon>Embryophyta</taxon>
        <taxon>Tracheophyta</taxon>
        <taxon>Spermatophyta</taxon>
        <taxon>Magnoliopsida</taxon>
        <taxon>Liliopsida</taxon>
        <taxon>Poales</taxon>
        <taxon>Poaceae</taxon>
        <taxon>BOP clade</taxon>
        <taxon>Oryzoideae</taxon>
        <taxon>Oryzeae</taxon>
        <taxon>Oryzinae</taxon>
        <taxon>Leersia</taxon>
    </lineage>
</organism>
<name>A0A0D9WYK5_9ORYZ</name>
<protein>
    <submittedName>
        <fullName evidence="1">Uncharacterized protein</fullName>
    </submittedName>
</protein>
<dbReference type="STRING" id="77586.A0A0D9WYK5"/>
<keyword evidence="2" id="KW-1185">Reference proteome</keyword>
<evidence type="ECO:0000313" key="2">
    <source>
        <dbReference type="Proteomes" id="UP000032180"/>
    </source>
</evidence>
<dbReference type="Proteomes" id="UP000032180">
    <property type="component" value="Chromosome 7"/>
</dbReference>
<reference evidence="1" key="3">
    <citation type="submission" date="2015-04" db="UniProtKB">
        <authorList>
            <consortium name="EnsemblPlants"/>
        </authorList>
    </citation>
    <scope>IDENTIFICATION</scope>
</reference>
<reference evidence="1 2" key="1">
    <citation type="submission" date="2012-08" db="EMBL/GenBank/DDBJ databases">
        <title>Oryza genome evolution.</title>
        <authorList>
            <person name="Wing R.A."/>
        </authorList>
    </citation>
    <scope>NUCLEOTIDE SEQUENCE</scope>
</reference>
<evidence type="ECO:0000313" key="1">
    <source>
        <dbReference type="EnsemblPlants" id="LPERR07G11320.1"/>
    </source>
</evidence>
<reference evidence="2" key="2">
    <citation type="submission" date="2013-12" db="EMBL/GenBank/DDBJ databases">
        <authorList>
            <person name="Yu Y."/>
            <person name="Lee S."/>
            <person name="de Baynast K."/>
            <person name="Wissotski M."/>
            <person name="Liu L."/>
            <person name="Talag J."/>
            <person name="Goicoechea J."/>
            <person name="Angelova A."/>
            <person name="Jetty R."/>
            <person name="Kudrna D."/>
            <person name="Golser W."/>
            <person name="Rivera L."/>
            <person name="Zhang J."/>
            <person name="Wing R."/>
        </authorList>
    </citation>
    <scope>NUCLEOTIDE SEQUENCE</scope>
</reference>
<proteinExistence type="predicted"/>